<evidence type="ECO:0000256" key="5">
    <source>
        <dbReference type="ARBA" id="ARBA00023141"/>
    </source>
</evidence>
<dbReference type="RefSeq" id="WP_338605981.1">
    <property type="nucleotide sequence ID" value="NZ_AP028679.1"/>
</dbReference>
<keyword evidence="4 7" id="KW-0560">Oxidoreductase</keyword>
<dbReference type="EMBL" id="AP028679">
    <property type="protein sequence ID" value="BEQ14266.1"/>
    <property type="molecule type" value="Genomic_DNA"/>
</dbReference>
<evidence type="ECO:0000259" key="9">
    <source>
        <dbReference type="Pfam" id="PF08501"/>
    </source>
</evidence>
<dbReference type="PANTHER" id="PTHR21089">
    <property type="entry name" value="SHIKIMATE DEHYDROGENASE"/>
    <property type="match status" value="1"/>
</dbReference>
<name>A0AAU9EAU1_9BACT</name>
<dbReference type="InterPro" id="IPR013708">
    <property type="entry name" value="Shikimate_DH-bd_N"/>
</dbReference>
<evidence type="ECO:0000256" key="1">
    <source>
        <dbReference type="ARBA" id="ARBA00004871"/>
    </source>
</evidence>
<dbReference type="CDD" id="cd01065">
    <property type="entry name" value="NAD_bind_Shikimate_DH"/>
    <property type="match status" value="1"/>
</dbReference>
<proteinExistence type="inferred from homology"/>
<feature type="binding site" evidence="7">
    <location>
        <position position="78"/>
    </location>
    <ligand>
        <name>NADP(+)</name>
        <dbReference type="ChEBI" id="CHEBI:58349"/>
    </ligand>
</feature>
<dbReference type="PANTHER" id="PTHR21089:SF1">
    <property type="entry name" value="BIFUNCTIONAL 3-DEHYDROQUINATE DEHYDRATASE_SHIKIMATE DEHYDROGENASE, CHLOROPLASTIC"/>
    <property type="match status" value="1"/>
</dbReference>
<keyword evidence="12" id="KW-1185">Reference proteome</keyword>
<comment type="similarity">
    <text evidence="7">Belongs to the shikimate dehydrogenase family.</text>
</comment>
<feature type="binding site" evidence="7">
    <location>
        <position position="246"/>
    </location>
    <ligand>
        <name>shikimate</name>
        <dbReference type="ChEBI" id="CHEBI:36208"/>
    </ligand>
</feature>
<dbReference type="SUPFAM" id="SSF53223">
    <property type="entry name" value="Aminoacid dehydrogenase-like, N-terminal domain"/>
    <property type="match status" value="1"/>
</dbReference>
<comment type="caution">
    <text evidence="7">Lacks conserved residue(s) required for the propagation of feature annotation.</text>
</comment>
<dbReference type="GO" id="GO:0005829">
    <property type="term" value="C:cytosol"/>
    <property type="evidence" value="ECO:0007669"/>
    <property type="project" value="TreeGrafter"/>
</dbReference>
<feature type="binding site" evidence="7">
    <location>
        <begin position="15"/>
        <end position="17"/>
    </location>
    <ligand>
        <name>shikimate</name>
        <dbReference type="ChEBI" id="CHEBI:36208"/>
    </ligand>
</feature>
<feature type="active site" description="Proton acceptor" evidence="7">
    <location>
        <position position="66"/>
    </location>
</feature>
<dbReference type="GO" id="GO:0050661">
    <property type="term" value="F:NADP binding"/>
    <property type="evidence" value="ECO:0007669"/>
    <property type="project" value="TreeGrafter"/>
</dbReference>
<evidence type="ECO:0000259" key="10">
    <source>
        <dbReference type="Pfam" id="PF18317"/>
    </source>
</evidence>
<dbReference type="HAMAP" id="MF_00222">
    <property type="entry name" value="Shikimate_DH_AroE"/>
    <property type="match status" value="1"/>
</dbReference>
<dbReference type="InterPro" id="IPR036291">
    <property type="entry name" value="NAD(P)-bd_dom_sf"/>
</dbReference>
<dbReference type="Pfam" id="PF01488">
    <property type="entry name" value="Shikimate_DH"/>
    <property type="match status" value="1"/>
</dbReference>
<dbReference type="Pfam" id="PF08501">
    <property type="entry name" value="Shikimate_dh_N"/>
    <property type="match status" value="1"/>
</dbReference>
<dbReference type="InterPro" id="IPR041121">
    <property type="entry name" value="SDH_C"/>
</dbReference>
<organism evidence="11 12">
    <name type="scientific">Desulfoferula mesophila</name>
    <dbReference type="NCBI Taxonomy" id="3058419"/>
    <lineage>
        <taxon>Bacteria</taxon>
        <taxon>Pseudomonadati</taxon>
        <taxon>Thermodesulfobacteriota</taxon>
        <taxon>Desulfarculia</taxon>
        <taxon>Desulfarculales</taxon>
        <taxon>Desulfarculaceae</taxon>
        <taxon>Desulfoferula</taxon>
    </lineage>
</organism>
<keyword evidence="5 7" id="KW-0057">Aromatic amino acid biosynthesis</keyword>
<gene>
    <name evidence="7 11" type="primary">aroE</name>
    <name evidence="11" type="ORF">FAK_13320</name>
</gene>
<feature type="binding site" evidence="7">
    <location>
        <position position="216"/>
    </location>
    <ligand>
        <name>NADP(+)</name>
        <dbReference type="ChEBI" id="CHEBI:58349"/>
    </ligand>
</feature>
<dbReference type="InterPro" id="IPR006151">
    <property type="entry name" value="Shikm_DH/Glu-tRNA_Rdtase"/>
</dbReference>
<feature type="domain" description="Shikimate dehydrogenase substrate binding N-terminal" evidence="9">
    <location>
        <begin position="10"/>
        <end position="89"/>
    </location>
</feature>
<dbReference type="InterPro" id="IPR022893">
    <property type="entry name" value="Shikimate_DH_fam"/>
</dbReference>
<dbReference type="GO" id="GO:0019632">
    <property type="term" value="P:shikimate metabolic process"/>
    <property type="evidence" value="ECO:0007669"/>
    <property type="project" value="TreeGrafter"/>
</dbReference>
<comment type="subunit">
    <text evidence="7">Homodimer.</text>
</comment>
<reference evidence="12" key="1">
    <citation type="journal article" date="2023" name="Arch. Microbiol.">
        <title>Desulfoferula mesophilus gen. nov. sp. nov., a mesophilic sulfate-reducing bacterium isolated from a brackish lake sediment.</title>
        <authorList>
            <person name="Watanabe T."/>
            <person name="Yabe T."/>
            <person name="Tsuji J.M."/>
            <person name="Fukui M."/>
        </authorList>
    </citation>
    <scope>NUCLEOTIDE SEQUENCE [LARGE SCALE GENOMIC DNA]</scope>
    <source>
        <strain evidence="12">12FAK</strain>
    </source>
</reference>
<feature type="domain" description="SDH C-terminal" evidence="10">
    <location>
        <begin position="239"/>
        <end position="268"/>
    </location>
</feature>
<feature type="binding site" evidence="7">
    <location>
        <position position="87"/>
    </location>
    <ligand>
        <name>shikimate</name>
        <dbReference type="ChEBI" id="CHEBI:36208"/>
    </ligand>
</feature>
<dbReference type="SUPFAM" id="SSF51735">
    <property type="entry name" value="NAD(P)-binding Rossmann-fold domains"/>
    <property type="match status" value="1"/>
</dbReference>
<evidence type="ECO:0000313" key="11">
    <source>
        <dbReference type="EMBL" id="BEQ14266.1"/>
    </source>
</evidence>
<dbReference type="InterPro" id="IPR046346">
    <property type="entry name" value="Aminoacid_DH-like_N_sf"/>
</dbReference>
<feature type="binding site" evidence="7">
    <location>
        <position position="218"/>
    </location>
    <ligand>
        <name>shikimate</name>
        <dbReference type="ChEBI" id="CHEBI:36208"/>
    </ligand>
</feature>
<sequence length="272" mass="28430">MIRLAVIGDQRVTHSLSPRMHNAVLRQEGLAGSYAAIPVETERLGAFLGSLAEEGYAGINVTVPYKRLVLPFLDHLDEEAAILGAVNTIVVKGKRLEGGNTDCPGFAQALIETGYAAAGQPALVMGAGGAARSVVLALARLGAAPLWVAARRPVQARALCAELGGEAIDLEQAARVAAQARLLVNAAAVSSPAESPKMAAWVRALQASRLEQVMDINYGRGENFWADLARAAGARFSDGLVMLAHQAALSFTRWTGRSVPGARFLAALEGAA</sequence>
<dbReference type="KEGG" id="dmp:FAK_13320"/>
<protein>
    <recommendedName>
        <fullName evidence="2 7">Shikimate dehydrogenase (NADP(+))</fullName>
        <shortName evidence="7">SDH</shortName>
        <ecNumber evidence="2 7">1.1.1.25</ecNumber>
    </recommendedName>
</protein>
<feature type="binding site" evidence="7">
    <location>
        <position position="102"/>
    </location>
    <ligand>
        <name>shikimate</name>
        <dbReference type="ChEBI" id="CHEBI:36208"/>
    </ligand>
</feature>
<feature type="domain" description="Quinate/shikimate 5-dehydrogenase/glutamyl-tRNA reductase" evidence="8">
    <location>
        <begin position="118"/>
        <end position="200"/>
    </location>
</feature>
<comment type="function">
    <text evidence="7">Involved in the biosynthesis of the chorismate, which leads to the biosynthesis of aromatic amino acids. Catalyzes the reversible NADPH linked reduction of 3-dehydroshikimate (DHSA) to yield shikimate (SA).</text>
</comment>
<feature type="binding site" evidence="7">
    <location>
        <position position="239"/>
    </location>
    <ligand>
        <name>NADP(+)</name>
        <dbReference type="ChEBI" id="CHEBI:58349"/>
    </ligand>
</feature>
<keyword evidence="7" id="KW-0028">Amino-acid biosynthesis</keyword>
<evidence type="ECO:0000256" key="7">
    <source>
        <dbReference type="HAMAP-Rule" id="MF_00222"/>
    </source>
</evidence>
<dbReference type="GO" id="GO:0009423">
    <property type="term" value="P:chorismate biosynthetic process"/>
    <property type="evidence" value="ECO:0007669"/>
    <property type="project" value="UniProtKB-UniRule"/>
</dbReference>
<dbReference type="AlphaFoldDB" id="A0AAU9EAU1"/>
<feature type="binding site" evidence="7">
    <location>
        <position position="62"/>
    </location>
    <ligand>
        <name>shikimate</name>
        <dbReference type="ChEBI" id="CHEBI:36208"/>
    </ligand>
</feature>
<feature type="binding site" evidence="7">
    <location>
        <begin position="126"/>
        <end position="130"/>
    </location>
    <ligand>
        <name>NADP(+)</name>
        <dbReference type="ChEBI" id="CHEBI:58349"/>
    </ligand>
</feature>
<dbReference type="GO" id="GO:0004764">
    <property type="term" value="F:shikimate 3-dehydrogenase (NADP+) activity"/>
    <property type="evidence" value="ECO:0007669"/>
    <property type="project" value="UniProtKB-UniRule"/>
</dbReference>
<dbReference type="Gene3D" id="3.40.50.10860">
    <property type="entry name" value="Leucine Dehydrogenase, chain A, domain 1"/>
    <property type="match status" value="1"/>
</dbReference>
<accession>A0AAU9EAU1</accession>
<evidence type="ECO:0000256" key="4">
    <source>
        <dbReference type="ARBA" id="ARBA00023002"/>
    </source>
</evidence>
<comment type="catalytic activity">
    <reaction evidence="6 7">
        <text>shikimate + NADP(+) = 3-dehydroshikimate + NADPH + H(+)</text>
        <dbReference type="Rhea" id="RHEA:17737"/>
        <dbReference type="ChEBI" id="CHEBI:15378"/>
        <dbReference type="ChEBI" id="CHEBI:16630"/>
        <dbReference type="ChEBI" id="CHEBI:36208"/>
        <dbReference type="ChEBI" id="CHEBI:57783"/>
        <dbReference type="ChEBI" id="CHEBI:58349"/>
        <dbReference type="EC" id="1.1.1.25"/>
    </reaction>
</comment>
<keyword evidence="3 7" id="KW-0521">NADP</keyword>
<dbReference type="Proteomes" id="UP001366166">
    <property type="component" value="Chromosome"/>
</dbReference>
<dbReference type="EC" id="1.1.1.25" evidence="2 7"/>
<dbReference type="Gene3D" id="3.40.50.720">
    <property type="entry name" value="NAD(P)-binding Rossmann-like Domain"/>
    <property type="match status" value="1"/>
</dbReference>
<comment type="pathway">
    <text evidence="1 7">Metabolic intermediate biosynthesis; chorismate biosynthesis; chorismate from D-erythrose 4-phosphate and phosphoenolpyruvate: step 4/7.</text>
</comment>
<evidence type="ECO:0000256" key="6">
    <source>
        <dbReference type="ARBA" id="ARBA00049442"/>
    </source>
</evidence>
<dbReference type="GO" id="GO:0008652">
    <property type="term" value="P:amino acid biosynthetic process"/>
    <property type="evidence" value="ECO:0007669"/>
    <property type="project" value="UniProtKB-KW"/>
</dbReference>
<evidence type="ECO:0000313" key="12">
    <source>
        <dbReference type="Proteomes" id="UP001366166"/>
    </source>
</evidence>
<evidence type="ECO:0000256" key="3">
    <source>
        <dbReference type="ARBA" id="ARBA00022857"/>
    </source>
</evidence>
<dbReference type="Pfam" id="PF18317">
    <property type="entry name" value="SDH_C"/>
    <property type="match status" value="1"/>
</dbReference>
<evidence type="ECO:0000259" key="8">
    <source>
        <dbReference type="Pfam" id="PF01488"/>
    </source>
</evidence>
<dbReference type="GO" id="GO:0009073">
    <property type="term" value="P:aromatic amino acid family biosynthetic process"/>
    <property type="evidence" value="ECO:0007669"/>
    <property type="project" value="UniProtKB-KW"/>
</dbReference>
<evidence type="ECO:0000256" key="2">
    <source>
        <dbReference type="ARBA" id="ARBA00012962"/>
    </source>
</evidence>